<evidence type="ECO:0000259" key="3">
    <source>
        <dbReference type="PROSITE" id="PS50015"/>
    </source>
</evidence>
<dbReference type="GO" id="GO:0044194">
    <property type="term" value="C:cytolytic granule"/>
    <property type="evidence" value="ECO:0007669"/>
    <property type="project" value="TreeGrafter"/>
</dbReference>
<feature type="region of interest" description="Disordered" evidence="2">
    <location>
        <begin position="17"/>
        <end position="45"/>
    </location>
</feature>
<dbReference type="InterPro" id="IPR008139">
    <property type="entry name" value="SaposinB_dom"/>
</dbReference>
<dbReference type="Pfam" id="PF03489">
    <property type="entry name" value="SapB_2"/>
    <property type="match status" value="1"/>
</dbReference>
<name>A0A4W2E226_BOBOX</name>
<evidence type="ECO:0000256" key="2">
    <source>
        <dbReference type="SAM" id="MobiDB-lite"/>
    </source>
</evidence>
<keyword evidence="5" id="KW-1185">Reference proteome</keyword>
<evidence type="ECO:0000256" key="1">
    <source>
        <dbReference type="ARBA" id="ARBA00023157"/>
    </source>
</evidence>
<accession>A0A4W2E226</accession>
<dbReference type="InterPro" id="IPR038847">
    <property type="entry name" value="Granulysin-like"/>
</dbReference>
<dbReference type="InterPro" id="IPR008138">
    <property type="entry name" value="SapB_2"/>
</dbReference>
<feature type="domain" description="Saposin B-type" evidence="3">
    <location>
        <begin position="103"/>
        <end position="183"/>
    </location>
</feature>
<keyword evidence="1" id="KW-1015">Disulfide bond</keyword>
<evidence type="ECO:0000313" key="5">
    <source>
        <dbReference type="Proteomes" id="UP000314981"/>
    </source>
</evidence>
<dbReference type="InterPro" id="IPR011001">
    <property type="entry name" value="Saposin-like"/>
</dbReference>
<reference evidence="4" key="3">
    <citation type="submission" date="2025-09" db="UniProtKB">
        <authorList>
            <consortium name="Ensembl"/>
        </authorList>
    </citation>
    <scope>IDENTIFICATION</scope>
</reference>
<dbReference type="Proteomes" id="UP000314981">
    <property type="component" value="Chromosome 11"/>
</dbReference>
<proteinExistence type="predicted"/>
<dbReference type="GO" id="GO:0061844">
    <property type="term" value="P:antimicrobial humoral immune response mediated by antimicrobial peptide"/>
    <property type="evidence" value="ECO:0007669"/>
    <property type="project" value="TreeGrafter"/>
</dbReference>
<dbReference type="SMART" id="SM00741">
    <property type="entry name" value="SapB"/>
    <property type="match status" value="1"/>
</dbReference>
<organism evidence="4 5">
    <name type="scientific">Bos indicus x Bos taurus</name>
    <name type="common">Hybrid cattle</name>
    <dbReference type="NCBI Taxonomy" id="30522"/>
    <lineage>
        <taxon>Eukaryota</taxon>
        <taxon>Metazoa</taxon>
        <taxon>Chordata</taxon>
        <taxon>Craniata</taxon>
        <taxon>Vertebrata</taxon>
        <taxon>Euteleostomi</taxon>
        <taxon>Mammalia</taxon>
        <taxon>Eutheria</taxon>
        <taxon>Laurasiatheria</taxon>
        <taxon>Artiodactyla</taxon>
        <taxon>Ruminantia</taxon>
        <taxon>Pecora</taxon>
        <taxon>Bovidae</taxon>
        <taxon>Bovinae</taxon>
        <taxon>Bos</taxon>
    </lineage>
</organism>
<evidence type="ECO:0000313" key="4">
    <source>
        <dbReference type="Ensembl" id="ENSBIXP00000033247.1"/>
    </source>
</evidence>
<dbReference type="Gene3D" id="1.10.225.10">
    <property type="entry name" value="Saposin-like"/>
    <property type="match status" value="1"/>
</dbReference>
<dbReference type="GO" id="GO:0042742">
    <property type="term" value="P:defense response to bacterium"/>
    <property type="evidence" value="ECO:0007669"/>
    <property type="project" value="InterPro"/>
</dbReference>
<sequence>MAGGTYPLCSPRNLRVCVSPDSGSEQPQGRARQQAPGSPHKAASPSWVPAASWALPARRLAFSGLTPECHDQETAHLWDGDKLLQGLAPEDPQGDLVLQREELNQFCGPCQKIMQMLKYMVGNRPSKNVIIHVTSNVCSKMGLWSILCNQMMKKYLNRISKDIMARKTPQAICVDIKLCKRKAGTCRGNRRELFPDSLPANVQ</sequence>
<dbReference type="Ensembl" id="ENSBIXT00000019416.1">
    <property type="protein sequence ID" value="ENSBIXP00000033247.1"/>
    <property type="gene ID" value="ENSBIXG00000015997.1"/>
</dbReference>
<dbReference type="SUPFAM" id="SSF47862">
    <property type="entry name" value="Saposin"/>
    <property type="match status" value="1"/>
</dbReference>
<reference evidence="4" key="2">
    <citation type="submission" date="2025-08" db="UniProtKB">
        <authorList>
            <consortium name="Ensembl"/>
        </authorList>
    </citation>
    <scope>IDENTIFICATION</scope>
</reference>
<reference evidence="4 5" key="1">
    <citation type="submission" date="2018-11" db="EMBL/GenBank/DDBJ databases">
        <title>Haplotype-resolved cattle genomes.</title>
        <authorList>
            <person name="Low W.Y."/>
            <person name="Tearle R."/>
            <person name="Bickhart D.M."/>
            <person name="Rosen B.D."/>
            <person name="Koren S."/>
            <person name="Rhie A."/>
            <person name="Hiendleder S."/>
            <person name="Phillippy A.M."/>
            <person name="Smith T.P.L."/>
            <person name="Williams J.L."/>
        </authorList>
    </citation>
    <scope>NUCLEOTIDE SEQUENCE [LARGE SCALE GENOMIC DNA]</scope>
</reference>
<dbReference type="STRING" id="30522.A0A4W2E226"/>
<dbReference type="PANTHER" id="PTHR15541">
    <property type="entry name" value="GRANULYSIN RELATED"/>
    <property type="match status" value="1"/>
</dbReference>
<dbReference type="GO" id="GO:0031640">
    <property type="term" value="P:killing of cells of another organism"/>
    <property type="evidence" value="ECO:0007669"/>
    <property type="project" value="TreeGrafter"/>
</dbReference>
<dbReference type="PROSITE" id="PS50015">
    <property type="entry name" value="SAP_B"/>
    <property type="match status" value="1"/>
</dbReference>
<dbReference type="AlphaFoldDB" id="A0A4W2E226"/>
<dbReference type="PANTHER" id="PTHR15541:SF2">
    <property type="entry name" value="GRANULYSIN"/>
    <property type="match status" value="1"/>
</dbReference>
<protein>
    <recommendedName>
        <fullName evidence="3">Saposin B-type domain-containing protein</fullName>
    </recommendedName>
</protein>